<sequence>MSLPLTRRIARAALLVAAGAAAGVGAAGSAGAANLPASTPNVGGLTALDGAHVGNTVDGAAQSTTSLAGDAGSRVVDQAVPAAGKAGGGAVKKATPAAQKAARDTAGTAGGVLADTASGASRGGLPTDTLSKGRLANGGLAKGVARGGLTKGLPTSSLPTKGVQLGG</sequence>
<keyword evidence="3" id="KW-0547">Nucleotide-binding</keyword>
<dbReference type="RefSeq" id="WP_190013039.1">
    <property type="nucleotide sequence ID" value="NZ_BMUE01000001.1"/>
</dbReference>
<keyword evidence="4" id="KW-1185">Reference proteome</keyword>
<feature type="chain" id="PRO_5037793181" evidence="2">
    <location>
        <begin position="33"/>
        <end position="167"/>
    </location>
</feature>
<evidence type="ECO:0000313" key="4">
    <source>
        <dbReference type="Proteomes" id="UP000620224"/>
    </source>
</evidence>
<organism evidence="3 4">
    <name type="scientific">Streptomyces lucensis JCM 4490</name>
    <dbReference type="NCBI Taxonomy" id="1306176"/>
    <lineage>
        <taxon>Bacteria</taxon>
        <taxon>Bacillati</taxon>
        <taxon>Actinomycetota</taxon>
        <taxon>Actinomycetes</taxon>
        <taxon>Kitasatosporales</taxon>
        <taxon>Streptomycetaceae</taxon>
        <taxon>Streptomyces</taxon>
    </lineage>
</organism>
<evidence type="ECO:0000313" key="3">
    <source>
        <dbReference type="EMBL" id="GGW32465.1"/>
    </source>
</evidence>
<dbReference type="EMBL" id="BMUE01000001">
    <property type="protein sequence ID" value="GGW32465.1"/>
    <property type="molecule type" value="Genomic_DNA"/>
</dbReference>
<evidence type="ECO:0000256" key="1">
    <source>
        <dbReference type="SAM" id="MobiDB-lite"/>
    </source>
</evidence>
<feature type="signal peptide" evidence="2">
    <location>
        <begin position="1"/>
        <end position="32"/>
    </location>
</feature>
<reference evidence="3" key="1">
    <citation type="journal article" date="2014" name="Int. J. Syst. Evol. Microbiol.">
        <title>Complete genome sequence of Corynebacterium casei LMG S-19264T (=DSM 44701T), isolated from a smear-ripened cheese.</title>
        <authorList>
            <consortium name="US DOE Joint Genome Institute (JGI-PGF)"/>
            <person name="Walter F."/>
            <person name="Albersmeier A."/>
            <person name="Kalinowski J."/>
            <person name="Ruckert C."/>
        </authorList>
    </citation>
    <scope>NUCLEOTIDE SEQUENCE</scope>
    <source>
        <strain evidence="3">JCM 4490</strain>
    </source>
</reference>
<keyword evidence="2" id="KW-0732">Signal</keyword>
<dbReference type="AlphaFoldDB" id="A0A918MJN6"/>
<dbReference type="Proteomes" id="UP000620224">
    <property type="component" value="Unassembled WGS sequence"/>
</dbReference>
<protein>
    <submittedName>
        <fullName evidence="3">ATP-binding protein</fullName>
    </submittedName>
</protein>
<dbReference type="GO" id="GO:0005524">
    <property type="term" value="F:ATP binding"/>
    <property type="evidence" value="ECO:0007669"/>
    <property type="project" value="UniProtKB-KW"/>
</dbReference>
<reference evidence="3" key="2">
    <citation type="submission" date="2020-09" db="EMBL/GenBank/DDBJ databases">
        <authorList>
            <person name="Sun Q."/>
            <person name="Ohkuma M."/>
        </authorList>
    </citation>
    <scope>NUCLEOTIDE SEQUENCE</scope>
    <source>
        <strain evidence="3">JCM 4490</strain>
    </source>
</reference>
<keyword evidence="3" id="KW-0067">ATP-binding</keyword>
<comment type="caution">
    <text evidence="3">The sequence shown here is derived from an EMBL/GenBank/DDBJ whole genome shotgun (WGS) entry which is preliminary data.</text>
</comment>
<evidence type="ECO:0000256" key="2">
    <source>
        <dbReference type="SAM" id="SignalP"/>
    </source>
</evidence>
<name>A0A918MJN6_9ACTN</name>
<accession>A0A918MJN6</accession>
<proteinExistence type="predicted"/>
<gene>
    <name evidence="3" type="ORF">GCM10010503_05340</name>
</gene>
<feature type="region of interest" description="Disordered" evidence="1">
    <location>
        <begin position="113"/>
        <end position="167"/>
    </location>
</feature>